<feature type="compositionally biased region" description="Pro residues" evidence="1">
    <location>
        <begin position="275"/>
        <end position="295"/>
    </location>
</feature>
<sequence>MTLRPSLLASLVMLTALGAQAAGRIPYGGELRVAHSGPTELPEPSLADSPLEATLHGLVSQPLCQGMPQGHAGPALAHGPSRPSPQVVRWSLPAPAQAQALVRAWARLTGSEAPSPYRALLFPLMGEGRQLSASGDTLELTLAFPWPDLERALCHPALAPPRSAPAALGPFSPSGTHTVDARLAWPPGRPYVDRLRLQPTDERGLSRLWSTQGTQVALGVAPDPGSGTGAALYATYLAWSPRKVPADFRQAVERALDREDLTRLFVRGPAVPMPHLLPPELMPQAPSPRPPPPPESRAGRKVTLLYDTENEDQHAVAERIQVKLHDLGYTVALTPLPRAGLRARWASGDYEVMLHSLLLPPVPGPALAVVLDAAGRKDLLGVELPRIGALPEPTARDARVRERALALGPTLPLLPLYAQGLALRAAPEVGGLSFDAQGLPRLDGVWLQPGAVGGSGARR</sequence>
<protein>
    <submittedName>
        <fullName evidence="3">Peptide ABC transporter substrate-binding protein</fullName>
    </submittedName>
</protein>
<dbReference type="RefSeq" id="WP_095980314.1">
    <property type="nucleotide sequence ID" value="NZ_CP022163.1"/>
</dbReference>
<accession>A0A250ILH5</accession>
<dbReference type="OrthoDB" id="5488741at2"/>
<evidence type="ECO:0000256" key="2">
    <source>
        <dbReference type="SAM" id="SignalP"/>
    </source>
</evidence>
<dbReference type="EMBL" id="CP022163">
    <property type="protein sequence ID" value="ATB32070.1"/>
    <property type="molecule type" value="Genomic_DNA"/>
</dbReference>
<name>A0A250ILH5_9BACT</name>
<dbReference type="AlphaFoldDB" id="A0A250ILH5"/>
<dbReference type="GO" id="GO:1904680">
    <property type="term" value="F:peptide transmembrane transporter activity"/>
    <property type="evidence" value="ECO:0007669"/>
    <property type="project" value="TreeGrafter"/>
</dbReference>
<dbReference type="SUPFAM" id="SSF53850">
    <property type="entry name" value="Periplasmic binding protein-like II"/>
    <property type="match status" value="1"/>
</dbReference>
<dbReference type="KEGG" id="mbd:MEBOL_005546"/>
<dbReference type="Proteomes" id="UP000217289">
    <property type="component" value="Chromosome"/>
</dbReference>
<gene>
    <name evidence="3" type="ORF">MEBOL_005546</name>
</gene>
<evidence type="ECO:0000313" key="4">
    <source>
        <dbReference type="Proteomes" id="UP000217289"/>
    </source>
</evidence>
<evidence type="ECO:0000256" key="1">
    <source>
        <dbReference type="SAM" id="MobiDB-lite"/>
    </source>
</evidence>
<keyword evidence="2" id="KW-0732">Signal</keyword>
<dbReference type="PANTHER" id="PTHR30290">
    <property type="entry name" value="PERIPLASMIC BINDING COMPONENT OF ABC TRANSPORTER"/>
    <property type="match status" value="1"/>
</dbReference>
<dbReference type="GO" id="GO:0015833">
    <property type="term" value="P:peptide transport"/>
    <property type="evidence" value="ECO:0007669"/>
    <property type="project" value="TreeGrafter"/>
</dbReference>
<feature type="region of interest" description="Disordered" evidence="1">
    <location>
        <begin position="66"/>
        <end position="87"/>
    </location>
</feature>
<dbReference type="InterPro" id="IPR039424">
    <property type="entry name" value="SBP_5"/>
</dbReference>
<organism evidence="3 4">
    <name type="scientific">Melittangium boletus DSM 14713</name>
    <dbReference type="NCBI Taxonomy" id="1294270"/>
    <lineage>
        <taxon>Bacteria</taxon>
        <taxon>Pseudomonadati</taxon>
        <taxon>Myxococcota</taxon>
        <taxon>Myxococcia</taxon>
        <taxon>Myxococcales</taxon>
        <taxon>Cystobacterineae</taxon>
        <taxon>Archangiaceae</taxon>
        <taxon>Melittangium</taxon>
    </lineage>
</organism>
<evidence type="ECO:0000313" key="3">
    <source>
        <dbReference type="EMBL" id="ATB32070.1"/>
    </source>
</evidence>
<proteinExistence type="predicted"/>
<feature type="region of interest" description="Disordered" evidence="1">
    <location>
        <begin position="275"/>
        <end position="299"/>
    </location>
</feature>
<keyword evidence="4" id="KW-1185">Reference proteome</keyword>
<dbReference type="Gene3D" id="3.10.105.10">
    <property type="entry name" value="Dipeptide-binding Protein, Domain 3"/>
    <property type="match status" value="1"/>
</dbReference>
<feature type="chain" id="PRO_5013190967" evidence="2">
    <location>
        <begin position="22"/>
        <end position="459"/>
    </location>
</feature>
<reference evidence="3 4" key="1">
    <citation type="submission" date="2017-06" db="EMBL/GenBank/DDBJ databases">
        <authorList>
            <person name="Kim H.J."/>
            <person name="Triplett B.A."/>
        </authorList>
    </citation>
    <scope>NUCLEOTIDE SEQUENCE [LARGE SCALE GENOMIC DNA]</scope>
    <source>
        <strain evidence="3 4">DSM 14713</strain>
    </source>
</reference>
<feature type="signal peptide" evidence="2">
    <location>
        <begin position="1"/>
        <end position="21"/>
    </location>
</feature>